<dbReference type="EMBL" id="FRDA01000012">
    <property type="protein sequence ID" value="SHN19250.1"/>
    <property type="molecule type" value="Genomic_DNA"/>
</dbReference>
<dbReference type="GO" id="GO:0016747">
    <property type="term" value="F:acyltransferase activity, transferring groups other than amino-acyl groups"/>
    <property type="evidence" value="ECO:0007669"/>
    <property type="project" value="InterPro"/>
</dbReference>
<dbReference type="AlphaFoldDB" id="A0A1M7PPI0"/>
<protein>
    <submittedName>
        <fullName evidence="2">Acetyltransferase (GNAT) family protein</fullName>
    </submittedName>
</protein>
<sequence length="147" mass="16488">MDTLRPYALMDRDTCLRIFDSNVPRYFDPSERDKFARFLLEPIGSYFVVERHATVMACGGYLVLSPPSVAELTWGMVDCTHQGSGLGSFLTLARLDAMKTIPGVSQAYINTSQRVQGFYEGLGFNLTRFKRDGHGKGLDSVEMHLKL</sequence>
<dbReference type="InterPro" id="IPR000182">
    <property type="entry name" value="GNAT_dom"/>
</dbReference>
<dbReference type="InterPro" id="IPR016181">
    <property type="entry name" value="Acyl_CoA_acyltransferase"/>
</dbReference>
<proteinExistence type="predicted"/>
<evidence type="ECO:0000313" key="3">
    <source>
        <dbReference type="Proteomes" id="UP000183983"/>
    </source>
</evidence>
<evidence type="ECO:0000259" key="1">
    <source>
        <dbReference type="PROSITE" id="PS51186"/>
    </source>
</evidence>
<dbReference type="Pfam" id="PF00583">
    <property type="entry name" value="Acetyltransf_1"/>
    <property type="match status" value="1"/>
</dbReference>
<feature type="domain" description="N-acetyltransferase" evidence="1">
    <location>
        <begin position="2"/>
        <end position="147"/>
    </location>
</feature>
<accession>A0A1M7PPI0</accession>
<dbReference type="OrthoDB" id="2380306at2"/>
<dbReference type="STRING" id="1190415.SAMN05216593_11293"/>
<dbReference type="PROSITE" id="PS51186">
    <property type="entry name" value="GNAT"/>
    <property type="match status" value="1"/>
</dbReference>
<dbReference type="Gene3D" id="3.40.630.30">
    <property type="match status" value="1"/>
</dbReference>
<keyword evidence="2" id="KW-0808">Transferase</keyword>
<evidence type="ECO:0000313" key="2">
    <source>
        <dbReference type="EMBL" id="SHN19250.1"/>
    </source>
</evidence>
<organism evidence="2 3">
    <name type="scientific">Pseudomonas asturiensis</name>
    <dbReference type="NCBI Taxonomy" id="1190415"/>
    <lineage>
        <taxon>Bacteria</taxon>
        <taxon>Pseudomonadati</taxon>
        <taxon>Pseudomonadota</taxon>
        <taxon>Gammaproteobacteria</taxon>
        <taxon>Pseudomonadales</taxon>
        <taxon>Pseudomonadaceae</taxon>
        <taxon>Pseudomonas</taxon>
    </lineage>
</organism>
<dbReference type="Proteomes" id="UP000183983">
    <property type="component" value="Unassembled WGS sequence"/>
</dbReference>
<name>A0A1M7PPI0_9PSED</name>
<reference evidence="2 3" key="1">
    <citation type="submission" date="2016-11" db="EMBL/GenBank/DDBJ databases">
        <authorList>
            <person name="Jaros S."/>
            <person name="Januszkiewicz K."/>
            <person name="Wedrychowicz H."/>
        </authorList>
    </citation>
    <scope>NUCLEOTIDE SEQUENCE [LARGE SCALE GENOMIC DNA]</scope>
    <source>
        <strain evidence="2 3">LMG 26898</strain>
    </source>
</reference>
<dbReference type="RefSeq" id="WP_073169693.1">
    <property type="nucleotide sequence ID" value="NZ_FRDA01000012.1"/>
</dbReference>
<gene>
    <name evidence="2" type="ORF">SAMN05216593_11293</name>
</gene>
<dbReference type="SUPFAM" id="SSF55729">
    <property type="entry name" value="Acyl-CoA N-acyltransferases (Nat)"/>
    <property type="match status" value="1"/>
</dbReference>